<keyword evidence="2" id="KW-0863">Zinc-finger</keyword>
<dbReference type="InterPro" id="IPR006574">
    <property type="entry name" value="PRY"/>
</dbReference>
<comment type="caution">
    <text evidence="5">The sequence shown here is derived from an EMBL/GenBank/DDBJ whole genome shotgun (WGS) entry which is preliminary data.</text>
</comment>
<keyword evidence="3" id="KW-0862">Zinc</keyword>
<dbReference type="SUPFAM" id="SSF49899">
    <property type="entry name" value="Concanavalin A-like lectins/glucanases"/>
    <property type="match status" value="1"/>
</dbReference>
<organism evidence="5 6">
    <name type="scientific">Mugilogobius chulae</name>
    <name type="common">yellowstripe goby</name>
    <dbReference type="NCBI Taxonomy" id="88201"/>
    <lineage>
        <taxon>Eukaryota</taxon>
        <taxon>Metazoa</taxon>
        <taxon>Chordata</taxon>
        <taxon>Craniata</taxon>
        <taxon>Vertebrata</taxon>
        <taxon>Euteleostomi</taxon>
        <taxon>Actinopterygii</taxon>
        <taxon>Neopterygii</taxon>
        <taxon>Teleostei</taxon>
        <taxon>Neoteleostei</taxon>
        <taxon>Acanthomorphata</taxon>
        <taxon>Gobiaria</taxon>
        <taxon>Gobiiformes</taxon>
        <taxon>Gobioidei</taxon>
        <taxon>Gobiidae</taxon>
        <taxon>Gobionellinae</taxon>
        <taxon>Mugilogobius</taxon>
    </lineage>
</organism>
<keyword evidence="1" id="KW-0479">Metal-binding</keyword>
<reference evidence="6" key="1">
    <citation type="submission" date="2024-04" db="EMBL/GenBank/DDBJ databases">
        <title>Salinicola lusitanus LLJ914,a marine bacterium isolated from the Okinawa Trough.</title>
        <authorList>
            <person name="Li J."/>
        </authorList>
    </citation>
    <scope>NUCLEOTIDE SEQUENCE [LARGE SCALE GENOMIC DNA]</scope>
</reference>
<gene>
    <name evidence="5" type="ORF">WMY93_031849</name>
</gene>
<dbReference type="Pfam" id="PF13765">
    <property type="entry name" value="PRY"/>
    <property type="match status" value="1"/>
</dbReference>
<feature type="non-terminal residue" evidence="5">
    <location>
        <position position="157"/>
    </location>
</feature>
<dbReference type="Gene3D" id="2.60.120.920">
    <property type="match status" value="1"/>
</dbReference>
<dbReference type="AlphaFoldDB" id="A0AAW0MHB6"/>
<proteinExistence type="predicted"/>
<evidence type="ECO:0000313" key="6">
    <source>
        <dbReference type="Proteomes" id="UP001460270"/>
    </source>
</evidence>
<dbReference type="SMART" id="SM00589">
    <property type="entry name" value="PRY"/>
    <property type="match status" value="1"/>
</dbReference>
<dbReference type="InterPro" id="IPR013320">
    <property type="entry name" value="ConA-like_dom_sf"/>
</dbReference>
<accession>A0AAW0MHB6</accession>
<dbReference type="PANTHER" id="PTHR25465:SF5">
    <property type="entry name" value="E3 UBIQUITIN_ISG15 LIGASE TRIM25-RELATED"/>
    <property type="match status" value="1"/>
</dbReference>
<dbReference type="PANTHER" id="PTHR25465">
    <property type="entry name" value="B-BOX DOMAIN CONTAINING"/>
    <property type="match status" value="1"/>
</dbReference>
<protein>
    <recommendedName>
        <fullName evidence="4">SPRY-associated domain-containing protein</fullName>
    </recommendedName>
</protein>
<dbReference type="InterPro" id="IPR043136">
    <property type="entry name" value="B30.2/SPRY_sf"/>
</dbReference>
<dbReference type="Proteomes" id="UP001460270">
    <property type="component" value="Unassembled WGS sequence"/>
</dbReference>
<feature type="non-terminal residue" evidence="5">
    <location>
        <position position="1"/>
    </location>
</feature>
<feature type="domain" description="SPRY-associated" evidence="4">
    <location>
        <begin position="60"/>
        <end position="108"/>
    </location>
</feature>
<dbReference type="EMBL" id="JBBPFD010000691">
    <property type="protein sequence ID" value="KAK7877429.1"/>
    <property type="molecule type" value="Genomic_DNA"/>
</dbReference>
<name>A0AAW0MHB6_9GOBI</name>
<evidence type="ECO:0000256" key="2">
    <source>
        <dbReference type="ARBA" id="ARBA00022771"/>
    </source>
</evidence>
<dbReference type="GO" id="GO:0008270">
    <property type="term" value="F:zinc ion binding"/>
    <property type="evidence" value="ECO:0007669"/>
    <property type="project" value="UniProtKB-KW"/>
</dbReference>
<sequence>ARIHTGPRRNFEEVTRAVSALRDKLQLSLKENLTNVSLALNDVLLSPAEPRSRDDFLQYYTQITLDPNTANTRLSLSDGNRKATFMSKDLKYPDHPDRFSVLYQSKVSGPVSSRIGVYLDHTAGVLAFYNKCMNKSPQVRLDTIPFPRPNLTHLSNF</sequence>
<evidence type="ECO:0000256" key="1">
    <source>
        <dbReference type="ARBA" id="ARBA00022723"/>
    </source>
</evidence>
<dbReference type="InterPro" id="IPR051051">
    <property type="entry name" value="E3_ubiq-ligase_TRIM/RNF"/>
</dbReference>
<keyword evidence="6" id="KW-1185">Reference proteome</keyword>
<evidence type="ECO:0000256" key="3">
    <source>
        <dbReference type="ARBA" id="ARBA00022833"/>
    </source>
</evidence>
<evidence type="ECO:0000313" key="5">
    <source>
        <dbReference type="EMBL" id="KAK7877429.1"/>
    </source>
</evidence>
<evidence type="ECO:0000259" key="4">
    <source>
        <dbReference type="SMART" id="SM00589"/>
    </source>
</evidence>